<dbReference type="PROSITE" id="PS50110">
    <property type="entry name" value="RESPONSE_REGULATORY"/>
    <property type="match status" value="1"/>
</dbReference>
<feature type="repeat" description="TPR" evidence="4">
    <location>
        <begin position="127"/>
        <end position="160"/>
    </location>
</feature>
<dbReference type="PROSITE" id="PS50125">
    <property type="entry name" value="GUANYLATE_CYCLASE_2"/>
    <property type="match status" value="1"/>
</dbReference>
<keyword evidence="1 3" id="KW-0597">Phosphoprotein</keyword>
<feature type="domain" description="Response regulatory" evidence="5">
    <location>
        <begin position="183"/>
        <end position="299"/>
    </location>
</feature>
<comment type="caution">
    <text evidence="7">The sequence shown here is derived from an EMBL/GenBank/DDBJ whole genome shotgun (WGS) entry which is preliminary data.</text>
</comment>
<evidence type="ECO:0000259" key="6">
    <source>
        <dbReference type="PROSITE" id="PS50125"/>
    </source>
</evidence>
<keyword evidence="8" id="KW-1185">Reference proteome</keyword>
<dbReference type="PROSITE" id="PS50005">
    <property type="entry name" value="TPR"/>
    <property type="match status" value="1"/>
</dbReference>
<organism evidence="7 8">
    <name type="scientific">Candidatus Marithioploca araucensis</name>
    <dbReference type="NCBI Taxonomy" id="70273"/>
    <lineage>
        <taxon>Bacteria</taxon>
        <taxon>Pseudomonadati</taxon>
        <taxon>Pseudomonadota</taxon>
        <taxon>Gammaproteobacteria</taxon>
        <taxon>Thiotrichales</taxon>
        <taxon>Thiotrichaceae</taxon>
        <taxon>Candidatus Marithioploca</taxon>
    </lineage>
</organism>
<dbReference type="Gene3D" id="3.40.50.2300">
    <property type="match status" value="1"/>
</dbReference>
<evidence type="ECO:0000259" key="5">
    <source>
        <dbReference type="PROSITE" id="PS50110"/>
    </source>
</evidence>
<gene>
    <name evidence="7" type="ORF">QUF54_08155</name>
</gene>
<dbReference type="InterPro" id="IPR001789">
    <property type="entry name" value="Sig_transdc_resp-reg_receiver"/>
</dbReference>
<dbReference type="SUPFAM" id="SSF55073">
    <property type="entry name" value="Nucleotide cyclase"/>
    <property type="match status" value="1"/>
</dbReference>
<dbReference type="PANTHER" id="PTHR44591">
    <property type="entry name" value="STRESS RESPONSE REGULATOR PROTEIN 1"/>
    <property type="match status" value="1"/>
</dbReference>
<dbReference type="Pfam" id="PF00072">
    <property type="entry name" value="Response_reg"/>
    <property type="match status" value="1"/>
</dbReference>
<evidence type="ECO:0000256" key="4">
    <source>
        <dbReference type="PROSITE-ProRule" id="PRU00339"/>
    </source>
</evidence>
<dbReference type="CDD" id="cd19920">
    <property type="entry name" value="REC_PA4781-like"/>
    <property type="match status" value="1"/>
</dbReference>
<protein>
    <submittedName>
        <fullName evidence="7">Response regulator</fullName>
    </submittedName>
</protein>
<feature type="modified residue" description="4-aspartylphosphate" evidence="3">
    <location>
        <position position="232"/>
    </location>
</feature>
<keyword evidence="4" id="KW-0802">TPR repeat</keyword>
<dbReference type="InterPro" id="IPR011006">
    <property type="entry name" value="CheY-like_superfamily"/>
</dbReference>
<dbReference type="CDD" id="cd07302">
    <property type="entry name" value="CHD"/>
    <property type="match status" value="1"/>
</dbReference>
<name>A0ABT7VUT4_9GAMM</name>
<evidence type="ECO:0000256" key="2">
    <source>
        <dbReference type="ARBA" id="ARBA00023012"/>
    </source>
</evidence>
<evidence type="ECO:0000313" key="7">
    <source>
        <dbReference type="EMBL" id="MDM8563311.1"/>
    </source>
</evidence>
<dbReference type="InterPro" id="IPR019734">
    <property type="entry name" value="TPR_rpt"/>
</dbReference>
<dbReference type="InterPro" id="IPR029787">
    <property type="entry name" value="Nucleotide_cyclase"/>
</dbReference>
<dbReference type="Gene3D" id="3.30.70.1230">
    <property type="entry name" value="Nucleotide cyclase"/>
    <property type="match status" value="1"/>
</dbReference>
<accession>A0ABT7VUT4</accession>
<dbReference type="Proteomes" id="UP001171945">
    <property type="component" value="Unassembled WGS sequence"/>
</dbReference>
<evidence type="ECO:0000256" key="1">
    <source>
        <dbReference type="ARBA" id="ARBA00022553"/>
    </source>
</evidence>
<sequence length="333" mass="37978">MKGAIAMLKTLAKYNKILQYTEFDTIRIGIGLHTGKLMLGTVGGQKRMDSTVISDAVNLASRIEGLTKTYHTPLLITENTYQQLTDQSQYKIRIIDRVTVKGQTEPVKIYEVFDAQNSVQVELKSTTLADFEQGFHYFHDGEFEHAQKAFEKVLQVNSDDKAAQIYVESCRKVLGIIMPKQPVILVVDDMPINIKLLFDILKEHHFEVLIAKDGETALKVVERRKPHLILLDIMMPGINGFEVCQRLKENIKTQDIPVVFMTTLSDTDDKIKGFQLGAVDYITKPFKAEEVLSRIRTHLKLSFLQQQAHERNVELETQNQQLKDKINLGTCMK</sequence>
<dbReference type="InterPro" id="IPR001054">
    <property type="entry name" value="A/G_cyclase"/>
</dbReference>
<reference evidence="7" key="1">
    <citation type="submission" date="2023-06" db="EMBL/GenBank/DDBJ databases">
        <title>Uncultivated large filamentous bacteria from sulfidic sediments reveal new species and different genomic features in energy metabolism and defense.</title>
        <authorList>
            <person name="Fonseca A."/>
        </authorList>
    </citation>
    <scope>NUCLEOTIDE SEQUENCE</scope>
    <source>
        <strain evidence="7">HSG4</strain>
    </source>
</reference>
<evidence type="ECO:0000313" key="8">
    <source>
        <dbReference type="Proteomes" id="UP001171945"/>
    </source>
</evidence>
<keyword evidence="2" id="KW-0902">Two-component regulatory system</keyword>
<dbReference type="InterPro" id="IPR050595">
    <property type="entry name" value="Bact_response_regulator"/>
</dbReference>
<dbReference type="Pfam" id="PF00211">
    <property type="entry name" value="Guanylate_cyc"/>
    <property type="match status" value="1"/>
</dbReference>
<dbReference type="SMART" id="SM00448">
    <property type="entry name" value="REC"/>
    <property type="match status" value="1"/>
</dbReference>
<feature type="domain" description="Guanylate cyclase" evidence="6">
    <location>
        <begin position="1"/>
        <end position="64"/>
    </location>
</feature>
<proteinExistence type="predicted"/>
<dbReference type="EMBL" id="JAUCGM010000568">
    <property type="protein sequence ID" value="MDM8563311.1"/>
    <property type="molecule type" value="Genomic_DNA"/>
</dbReference>
<dbReference type="PANTHER" id="PTHR44591:SF14">
    <property type="entry name" value="PROTEIN PILG"/>
    <property type="match status" value="1"/>
</dbReference>
<evidence type="ECO:0000256" key="3">
    <source>
        <dbReference type="PROSITE-ProRule" id="PRU00169"/>
    </source>
</evidence>
<dbReference type="SUPFAM" id="SSF52172">
    <property type="entry name" value="CheY-like"/>
    <property type="match status" value="1"/>
</dbReference>